<dbReference type="Gene3D" id="1.10.10.10">
    <property type="entry name" value="Winged helix-like DNA-binding domain superfamily/Winged helix DNA-binding domain"/>
    <property type="match status" value="3"/>
</dbReference>
<feature type="domain" description="RecX first three-helical" evidence="8">
    <location>
        <begin position="11"/>
        <end position="35"/>
    </location>
</feature>
<organism evidence="9 10">
    <name type="scientific">Candidatus Roizmanbacteria bacterium RIFCSPLOWO2_01_FULL_35_13</name>
    <dbReference type="NCBI Taxonomy" id="1802055"/>
    <lineage>
        <taxon>Bacteria</taxon>
        <taxon>Candidatus Roizmaniibacteriota</taxon>
    </lineage>
</organism>
<gene>
    <name evidence="5" type="primary">recX</name>
    <name evidence="9" type="ORF">A3A74_00255</name>
</gene>
<dbReference type="InterPro" id="IPR003783">
    <property type="entry name" value="Regulatory_RecX"/>
</dbReference>
<comment type="similarity">
    <text evidence="2 5">Belongs to the RecX family.</text>
</comment>
<sequence length="160" mass="19396">MSSDNDLQELFNKAYFFLKFRPRTKKEMRDYLYKKIQKRHFSRDDADKVILQLEEQKMIDDKAFVEWFIDQRSRTKQKGAFVLKGEMLRLGIPKELINQRLEEKPLEEEDLAFKALSSKWHRFKNLEKKDRFVKATALLSRRGFSFDLIRKTINKLEEKN</sequence>
<dbReference type="HAMAP" id="MF_01114">
    <property type="entry name" value="RecX"/>
    <property type="match status" value="1"/>
</dbReference>
<evidence type="ECO:0000259" key="8">
    <source>
        <dbReference type="Pfam" id="PF21982"/>
    </source>
</evidence>
<evidence type="ECO:0000259" key="6">
    <source>
        <dbReference type="Pfam" id="PF02631"/>
    </source>
</evidence>
<protein>
    <recommendedName>
        <fullName evidence="3 5">Regulatory protein RecX</fullName>
    </recommendedName>
</protein>
<dbReference type="Pfam" id="PF21982">
    <property type="entry name" value="RecX_HTH1"/>
    <property type="match status" value="1"/>
</dbReference>
<evidence type="ECO:0000313" key="9">
    <source>
        <dbReference type="EMBL" id="OGK42059.1"/>
    </source>
</evidence>
<evidence type="ECO:0000313" key="10">
    <source>
        <dbReference type="Proteomes" id="UP000179270"/>
    </source>
</evidence>
<dbReference type="Pfam" id="PF02631">
    <property type="entry name" value="RecX_HTH2"/>
    <property type="match status" value="1"/>
</dbReference>
<evidence type="ECO:0000256" key="4">
    <source>
        <dbReference type="ARBA" id="ARBA00022490"/>
    </source>
</evidence>
<dbReference type="EMBL" id="MGAF01000012">
    <property type="protein sequence ID" value="OGK42059.1"/>
    <property type="molecule type" value="Genomic_DNA"/>
</dbReference>
<feature type="domain" description="RecX third three-helical" evidence="7">
    <location>
        <begin position="107"/>
        <end position="152"/>
    </location>
</feature>
<dbReference type="GO" id="GO:0005737">
    <property type="term" value="C:cytoplasm"/>
    <property type="evidence" value="ECO:0007669"/>
    <property type="project" value="UniProtKB-SubCell"/>
</dbReference>
<evidence type="ECO:0000259" key="7">
    <source>
        <dbReference type="Pfam" id="PF21981"/>
    </source>
</evidence>
<reference evidence="9 10" key="1">
    <citation type="journal article" date="2016" name="Nat. Commun.">
        <title>Thousands of microbial genomes shed light on interconnected biogeochemical processes in an aquifer system.</title>
        <authorList>
            <person name="Anantharaman K."/>
            <person name="Brown C.T."/>
            <person name="Hug L.A."/>
            <person name="Sharon I."/>
            <person name="Castelle C.J."/>
            <person name="Probst A.J."/>
            <person name="Thomas B.C."/>
            <person name="Singh A."/>
            <person name="Wilkins M.J."/>
            <person name="Karaoz U."/>
            <person name="Brodie E.L."/>
            <person name="Williams K.H."/>
            <person name="Hubbard S.S."/>
            <person name="Banfield J.F."/>
        </authorList>
    </citation>
    <scope>NUCLEOTIDE SEQUENCE [LARGE SCALE GENOMIC DNA]</scope>
</reference>
<evidence type="ECO:0000256" key="3">
    <source>
        <dbReference type="ARBA" id="ARBA00018111"/>
    </source>
</evidence>
<evidence type="ECO:0000256" key="2">
    <source>
        <dbReference type="ARBA" id="ARBA00009695"/>
    </source>
</evidence>
<comment type="function">
    <text evidence="5">Modulates RecA activity.</text>
</comment>
<proteinExistence type="inferred from homology"/>
<dbReference type="GO" id="GO:0006282">
    <property type="term" value="P:regulation of DNA repair"/>
    <property type="evidence" value="ECO:0007669"/>
    <property type="project" value="UniProtKB-UniRule"/>
</dbReference>
<comment type="subcellular location">
    <subcellularLocation>
        <location evidence="1 5">Cytoplasm</location>
    </subcellularLocation>
</comment>
<dbReference type="AlphaFoldDB" id="A0A1F7IFC7"/>
<dbReference type="Pfam" id="PF21981">
    <property type="entry name" value="RecX_HTH3"/>
    <property type="match status" value="1"/>
</dbReference>
<dbReference type="InterPro" id="IPR053926">
    <property type="entry name" value="RecX_HTH_1st"/>
</dbReference>
<dbReference type="PANTHER" id="PTHR33602:SF1">
    <property type="entry name" value="REGULATORY PROTEIN RECX FAMILY PROTEIN"/>
    <property type="match status" value="1"/>
</dbReference>
<feature type="domain" description="RecX second three-helical" evidence="6">
    <location>
        <begin position="60"/>
        <end position="99"/>
    </location>
</feature>
<keyword evidence="4 5" id="KW-0963">Cytoplasm</keyword>
<name>A0A1F7IFC7_9BACT</name>
<dbReference type="STRING" id="1802055.A3A74_00255"/>
<dbReference type="PANTHER" id="PTHR33602">
    <property type="entry name" value="REGULATORY PROTEIN RECX FAMILY PROTEIN"/>
    <property type="match status" value="1"/>
</dbReference>
<comment type="caution">
    <text evidence="9">The sequence shown here is derived from an EMBL/GenBank/DDBJ whole genome shotgun (WGS) entry which is preliminary data.</text>
</comment>
<evidence type="ECO:0000256" key="5">
    <source>
        <dbReference type="HAMAP-Rule" id="MF_01114"/>
    </source>
</evidence>
<dbReference type="InterPro" id="IPR036388">
    <property type="entry name" value="WH-like_DNA-bd_sf"/>
</dbReference>
<accession>A0A1F7IFC7</accession>
<dbReference type="InterPro" id="IPR053924">
    <property type="entry name" value="RecX_HTH_2nd"/>
</dbReference>
<dbReference type="Proteomes" id="UP000179270">
    <property type="component" value="Unassembled WGS sequence"/>
</dbReference>
<dbReference type="InterPro" id="IPR053925">
    <property type="entry name" value="RecX_HTH_3rd"/>
</dbReference>
<evidence type="ECO:0000256" key="1">
    <source>
        <dbReference type="ARBA" id="ARBA00004496"/>
    </source>
</evidence>